<dbReference type="CDD" id="cd03377">
    <property type="entry name" value="TPP_PFOR_PNO"/>
    <property type="match status" value="1"/>
</dbReference>
<evidence type="ECO:0000256" key="13">
    <source>
        <dbReference type="PIRSR" id="PIRSR000159-50"/>
    </source>
</evidence>
<evidence type="ECO:0000256" key="3">
    <source>
        <dbReference type="ARBA" id="ARBA00022485"/>
    </source>
</evidence>
<dbReference type="EMBL" id="CP001978">
    <property type="protein sequence ID" value="ADP99156.1"/>
    <property type="molecule type" value="Genomic_DNA"/>
</dbReference>
<feature type="binding site" evidence="11">
    <location>
        <position position="114"/>
    </location>
    <ligand>
        <name>pyruvate</name>
        <dbReference type="ChEBI" id="CHEBI:15361"/>
    </ligand>
</feature>
<protein>
    <recommendedName>
        <fullName evidence="10">Pyruvate-flavodoxin oxidoreductase</fullName>
        <ecNumber evidence="10">1.2.7.-</ecNumber>
    </recommendedName>
</protein>
<dbReference type="Gene3D" id="3.40.920.10">
    <property type="entry name" value="Pyruvate-ferredoxin oxidoreductase, PFOR, domain III"/>
    <property type="match status" value="1"/>
</dbReference>
<dbReference type="GO" id="GO:0030976">
    <property type="term" value="F:thiamine pyrophosphate binding"/>
    <property type="evidence" value="ECO:0007669"/>
    <property type="project" value="InterPro"/>
</dbReference>
<dbReference type="FunFam" id="3.40.920.10:FF:000001">
    <property type="entry name" value="Pyruvate:ferredoxin (Flavodoxin) oxidoreductase"/>
    <property type="match status" value="1"/>
</dbReference>
<dbReference type="PROSITE" id="PS51379">
    <property type="entry name" value="4FE4S_FER_2"/>
    <property type="match status" value="2"/>
</dbReference>
<dbReference type="PROSITE" id="PS00198">
    <property type="entry name" value="4FE4S_FER_1"/>
    <property type="match status" value="1"/>
</dbReference>
<dbReference type="InterPro" id="IPR019752">
    <property type="entry name" value="Pyrv/ketoisovalerate_OxRed_cat"/>
</dbReference>
<organism evidence="15 16">
    <name type="scientific">Marinobacter adhaerens (strain DSM 23420 / HP15)</name>
    <dbReference type="NCBI Taxonomy" id="225937"/>
    <lineage>
        <taxon>Bacteria</taxon>
        <taxon>Pseudomonadati</taxon>
        <taxon>Pseudomonadota</taxon>
        <taxon>Gammaproteobacteria</taxon>
        <taxon>Pseudomonadales</taxon>
        <taxon>Marinobacteraceae</taxon>
        <taxon>Marinobacter</taxon>
    </lineage>
</organism>
<dbReference type="InterPro" id="IPR017896">
    <property type="entry name" value="4Fe4S_Fe-S-bd"/>
</dbReference>
<feature type="binding site" evidence="11">
    <location>
        <position position="31"/>
    </location>
    <ligand>
        <name>pyruvate</name>
        <dbReference type="ChEBI" id="CHEBI:15361"/>
    </ligand>
</feature>
<dbReference type="InterPro" id="IPR002880">
    <property type="entry name" value="Pyrv_Fd/Flavodoxin_OxRdtase_N"/>
</dbReference>
<dbReference type="FunFam" id="3.40.50.970:FF:000012">
    <property type="entry name" value="Pyruvate:ferredoxin (Flavodoxin) oxidoreductase"/>
    <property type="match status" value="1"/>
</dbReference>
<dbReference type="SUPFAM" id="SSF53323">
    <property type="entry name" value="Pyruvate-ferredoxin oxidoreductase, PFOR, domain III"/>
    <property type="match status" value="1"/>
</dbReference>
<dbReference type="InterPro" id="IPR017900">
    <property type="entry name" value="4Fe4S_Fe_S_CS"/>
</dbReference>
<dbReference type="Gene3D" id="4.10.780.10">
    <property type="entry name" value="Pyruvate-flavodoxin oxidoreductase, EKR domain"/>
    <property type="match status" value="1"/>
</dbReference>
<dbReference type="Pfam" id="PF17147">
    <property type="entry name" value="PFOR_II"/>
    <property type="match status" value="1"/>
</dbReference>
<dbReference type="NCBIfam" id="TIGR02176">
    <property type="entry name" value="pyruv_ox_red"/>
    <property type="match status" value="1"/>
</dbReference>
<dbReference type="InterPro" id="IPR029061">
    <property type="entry name" value="THDP-binding"/>
</dbReference>
<dbReference type="PATRIC" id="fig|225937.3.peg.3418"/>
<dbReference type="InterPro" id="IPR033412">
    <property type="entry name" value="PFOR_II"/>
</dbReference>
<dbReference type="InterPro" id="IPR011895">
    <property type="entry name" value="Pyrv_flavodox_OxRed"/>
</dbReference>
<comment type="similarity">
    <text evidence="1 10">Belongs to the pyruvate:ferredoxin/flavodoxin oxidoreductase family.</text>
</comment>
<evidence type="ECO:0000256" key="6">
    <source>
        <dbReference type="ARBA" id="ARBA00023002"/>
    </source>
</evidence>
<dbReference type="HOGENOM" id="CLU_002569_0_0_6"/>
<dbReference type="eggNOG" id="COG0674">
    <property type="taxonomic scope" value="Bacteria"/>
</dbReference>
<feature type="binding site" evidence="11">
    <location>
        <position position="64"/>
    </location>
    <ligand>
        <name>thiamine diphosphate</name>
        <dbReference type="ChEBI" id="CHEBI:58937"/>
    </ligand>
</feature>
<evidence type="ECO:0000256" key="12">
    <source>
        <dbReference type="PIRSR" id="PIRSR000159-2"/>
    </source>
</evidence>
<evidence type="ECO:0000256" key="7">
    <source>
        <dbReference type="ARBA" id="ARBA00023004"/>
    </source>
</evidence>
<dbReference type="SMART" id="SM00890">
    <property type="entry name" value="EKR"/>
    <property type="match status" value="1"/>
</dbReference>
<dbReference type="STRING" id="225937.HP15_3392"/>
<feature type="binding site" evidence="13">
    <location>
        <position position="852"/>
    </location>
    <ligand>
        <name>[4Fe-4S] cluster</name>
        <dbReference type="ChEBI" id="CHEBI:49883"/>
        <label>3</label>
    </ligand>
</feature>
<evidence type="ECO:0000256" key="2">
    <source>
        <dbReference type="ARBA" id="ARBA00022448"/>
    </source>
</evidence>
<feature type="site" description="Important for catalytic activity" evidence="12">
    <location>
        <position position="114"/>
    </location>
</feature>
<feature type="domain" description="4Fe-4S ferredoxin-type" evidence="14">
    <location>
        <begin position="742"/>
        <end position="772"/>
    </location>
</feature>
<feature type="site" description="Important for catalytic activity" evidence="12">
    <location>
        <position position="1009"/>
    </location>
</feature>
<dbReference type="eggNOG" id="COG1014">
    <property type="taxonomic scope" value="Bacteria"/>
</dbReference>
<keyword evidence="15" id="KW-0670">Pyruvate</keyword>
<dbReference type="PANTHER" id="PTHR32154:SF0">
    <property type="entry name" value="PYRUVATE-FLAVODOXIN OXIDOREDUCTASE-RELATED"/>
    <property type="match status" value="1"/>
</dbReference>
<dbReference type="InterPro" id="IPR002869">
    <property type="entry name" value="Pyrv_flavodox_OxRed_cen"/>
</dbReference>
<evidence type="ECO:0000256" key="10">
    <source>
        <dbReference type="PIRNR" id="PIRNR000159"/>
    </source>
</evidence>
<dbReference type="InterPro" id="IPR050722">
    <property type="entry name" value="Pyruvate:ferred/Flavod_OxRd"/>
</dbReference>
<reference evidence="15 16" key="1">
    <citation type="journal article" date="2010" name="Stand. Genomic Sci.">
        <title>Complete genome sequence of Marinobacter adhaerens type strain (HP15), a diatom-interacting marine microorganism.</title>
        <authorList>
            <person name="Gardes A."/>
            <person name="Kaeppel E."/>
            <person name="Shehzad A."/>
            <person name="Seebah S."/>
            <person name="Teeling H."/>
            <person name="Yarza P."/>
            <person name="Glockner F.O."/>
            <person name="Grossart H.P."/>
            <person name="Ullrich M.S."/>
        </authorList>
    </citation>
    <scope>NUCLEOTIDE SEQUENCE [LARGE SCALE GENOMIC DNA]</scope>
    <source>
        <strain evidence="16">DSM 23420 / HP15</strain>
    </source>
</reference>
<dbReference type="GO" id="GO:0044281">
    <property type="term" value="P:small molecule metabolic process"/>
    <property type="evidence" value="ECO:0007669"/>
    <property type="project" value="UniProtKB-ARBA"/>
</dbReference>
<feature type="binding site" evidence="13">
    <location>
        <position position="704"/>
    </location>
    <ligand>
        <name>[4Fe-4S] cluster</name>
        <dbReference type="ChEBI" id="CHEBI:49883"/>
        <label>2</label>
    </ligand>
</feature>
<feature type="binding site" evidence="13">
    <location>
        <position position="1084"/>
    </location>
    <ligand>
        <name>[4Fe-4S] cluster</name>
        <dbReference type="ChEBI" id="CHEBI:49883"/>
        <label>3</label>
    </ligand>
</feature>
<proteinExistence type="inferred from homology"/>
<dbReference type="SUPFAM" id="SSF54862">
    <property type="entry name" value="4Fe-4S ferredoxins"/>
    <property type="match status" value="1"/>
</dbReference>
<dbReference type="SUPFAM" id="SSF52518">
    <property type="entry name" value="Thiamin diphosphate-binding fold (THDP-binding)"/>
    <property type="match status" value="2"/>
</dbReference>
<keyword evidence="4 13" id="KW-0479">Metal-binding</keyword>
<evidence type="ECO:0000313" key="16">
    <source>
        <dbReference type="Proteomes" id="UP000007077"/>
    </source>
</evidence>
<dbReference type="GO" id="GO:0005506">
    <property type="term" value="F:iron ion binding"/>
    <property type="evidence" value="ECO:0007669"/>
    <property type="project" value="InterPro"/>
</dbReference>
<dbReference type="InterPro" id="IPR037112">
    <property type="entry name" value="Pyrv-flavodox_OxR_EKR_sf"/>
</dbReference>
<evidence type="ECO:0000256" key="8">
    <source>
        <dbReference type="ARBA" id="ARBA00023014"/>
    </source>
</evidence>
<dbReference type="EC" id="1.2.7.-" evidence="10"/>
<comment type="cofactor">
    <cofactor evidence="13">
        <name>[4Fe-4S] cluster</name>
        <dbReference type="ChEBI" id="CHEBI:49883"/>
    </cofactor>
    <text evidence="13">Binds 3 [4Fe-4S] clusters per subunit.</text>
</comment>
<feature type="binding site" evidence="13">
    <location>
        <position position="761"/>
    </location>
    <ligand>
        <name>[4Fe-4S] cluster</name>
        <dbReference type="ChEBI" id="CHEBI:49883"/>
        <label>1</label>
    </ligand>
</feature>
<feature type="binding site" evidence="13">
    <location>
        <position position="824"/>
    </location>
    <ligand>
        <name>[4Fe-4S] cluster</name>
        <dbReference type="ChEBI" id="CHEBI:49883"/>
        <label>3</label>
    </ligand>
</feature>
<reference evidence="16" key="2">
    <citation type="submission" date="2010-02" db="EMBL/GenBank/DDBJ databases">
        <title>Complete genome sequence of Marinobacter adhaerens type strain (HP15).</title>
        <authorList>
            <person name="Gaerdes A.A.M."/>
            <person name="Kaeppel E."/>
            <person name="Shezad A."/>
            <person name="Seebah S."/>
            <person name="Teeling H."/>
            <person name="Yarza P."/>
            <person name="Gloeckner F.O."/>
            <person name="Ullrich M.S."/>
        </authorList>
    </citation>
    <scope>NUCLEOTIDE SEQUENCE [LARGE SCALE GENOMIC DNA]</scope>
    <source>
        <strain evidence="16">DSM 23420 / HP15</strain>
    </source>
</reference>
<dbReference type="Pfam" id="PF10371">
    <property type="entry name" value="EKR"/>
    <property type="match status" value="1"/>
</dbReference>
<name>E4PRQ9_MARAH</name>
<dbReference type="GO" id="GO:0016903">
    <property type="term" value="F:oxidoreductase activity, acting on the aldehyde or oxo group of donors"/>
    <property type="evidence" value="ECO:0007669"/>
    <property type="project" value="InterPro"/>
</dbReference>
<feature type="binding site" evidence="13">
    <location>
        <position position="700"/>
    </location>
    <ligand>
        <name>[4Fe-4S] cluster</name>
        <dbReference type="ChEBI" id="CHEBI:49883"/>
        <label>1</label>
    </ligand>
</feature>
<dbReference type="PANTHER" id="PTHR32154">
    <property type="entry name" value="PYRUVATE-FLAVODOXIN OXIDOREDUCTASE-RELATED"/>
    <property type="match status" value="1"/>
</dbReference>
<dbReference type="InterPro" id="IPR011766">
    <property type="entry name" value="TPP_enzyme_TPP-bd"/>
</dbReference>
<dbReference type="Gene3D" id="3.40.50.920">
    <property type="match status" value="1"/>
</dbReference>
<evidence type="ECO:0000259" key="14">
    <source>
        <dbReference type="PROSITE" id="PS51379"/>
    </source>
</evidence>
<dbReference type="AlphaFoldDB" id="E4PRQ9"/>
<evidence type="ECO:0000256" key="9">
    <source>
        <dbReference type="ARBA" id="ARBA00048963"/>
    </source>
</evidence>
<dbReference type="InterPro" id="IPR009014">
    <property type="entry name" value="Transketo_C/PFOR_II"/>
</dbReference>
<dbReference type="InterPro" id="IPR019456">
    <property type="entry name" value="Pyrv-flavodox_OxRtase_EKR"/>
</dbReference>
<dbReference type="Pfam" id="PF12838">
    <property type="entry name" value="Fer4_7"/>
    <property type="match status" value="1"/>
</dbReference>
<feature type="binding site" evidence="13">
    <location>
        <position position="694"/>
    </location>
    <ligand>
        <name>[4Fe-4S] cluster</name>
        <dbReference type="ChEBI" id="CHEBI:49883"/>
        <label>1</label>
    </ligand>
</feature>
<evidence type="ECO:0000256" key="11">
    <source>
        <dbReference type="PIRSR" id="PIRSR000159-1"/>
    </source>
</evidence>
<dbReference type="KEGG" id="mad:HP15_3392"/>
<evidence type="ECO:0000256" key="4">
    <source>
        <dbReference type="ARBA" id="ARBA00022723"/>
    </source>
</evidence>
<accession>E4PRQ9</accession>
<dbReference type="Pfam" id="PF02775">
    <property type="entry name" value="TPP_enzyme_C"/>
    <property type="match status" value="1"/>
</dbReference>
<dbReference type="FunFam" id="3.30.70.20:FF:000022">
    <property type="entry name" value="Pyruvate:ferredoxin (Flavodoxin) oxidoreductase"/>
    <property type="match status" value="1"/>
</dbReference>
<dbReference type="GO" id="GO:0022900">
    <property type="term" value="P:electron transport chain"/>
    <property type="evidence" value="ECO:0007669"/>
    <property type="project" value="InterPro"/>
</dbReference>
<feature type="site" description="Important for catalytic activity" evidence="12">
    <location>
        <position position="31"/>
    </location>
</feature>
<dbReference type="eggNOG" id="COG1013">
    <property type="taxonomic scope" value="Bacteria"/>
</dbReference>
<keyword evidence="7 13" id="KW-0408">Iron</keyword>
<sequence length="1199" mass="131951">MAMEFHTLDGNEAVSSVAYRLSETIAIYPITPASVMGEHADDWAALGKPNLWGQVPSVVEMQSEAGAAGAMHGALQAGSLVTTFTASQGLLLMLPNLYKIAGELSPFCMHIAARSIATHALSIFCDHSDVMSARGTGFALLASGSVQEAQDLAAIGHAVTLESRVPVMHFFDGFRTSHEISKIAALSNEDLQALVSHEGVEAHRSRRMTPDRPVVRGTSQNPDAFFQAREAINPFYEAFPEKLAAVMDRFAGITGRQYRLFDYVGHPEADRVVILMGSGAECAHETVEWLLEQGEKVGVLKVRLFRPFATARFLDALPDTVEHLAVLDRTKEPGAQGEPLLLEVSGALMEAYSRGDRKVLPRVIGGRYGLSSREFTPAMVCAIFDELKAEAPKTRFTVGVRDDVSHLSLEVDSELDIESPKTRRALFFGLGADGTVSSNKASIKILGEGTELFAQGHFVYDSKKSGATTVSHLRFGPLPIRSSYQINRAQFVAIHAPQFLERFDVLEHAAEGATVLLNVPWSKDEIWDRLSVEVQRVLVERKARLFVIDAAEVAEKAGLERRINTVMQVCFFALADILPREEAIAHIKESIRKTWGRRGPEVVRRNVEAVDSALDDLHEVPVPHKVTATRTRPPRVPENAPDFVQKVTRLLLEGQGDKLPVSAFPPDGTWPTGTSQYEKRTIALEIPIWESDLCVQCNFCAMICPHTAITSKVFEPESVKGAPEAFEVVPETQTSELEGLDYRIQVAPDDCTGCGLCVEVCPAKDRTQPKRKAINMQPIEAYREVEAENLAFFRQLPDVPRDRIPRDFKSLPLLIPLFEYSGACSGCGETPYIRLLTQLVGDRLLIANATGCSSIYGGNLPTTPYTVNADGRGPTWNNSLFEDAAELGLGMRLGLDKLVGRARQLLEGFREELPDGLYPELTSACTTVDESAMAARRTAIEQLRNWLADKQTPEARELDSLADELCPKSVWVVGGDGWAYDIGYGGLDHALASGQNVKLLVLDTEVYSNTGGQQSKATPMGAIAKFAAAGKATRKKDLGLLAMSYGHVYVAQIAMQSHSNHTTKALQEAESFDGPALIIAHSPCIAHGYDLVHSPAQQKRAVDSWAWPLYRFDPRRIHEGLPPLQLDSLRQKVTMKAYMQEEARFRMLELRDPQRYEQLVAAASEAATEQRELYKQLAGIHFEPHETSDADNEKGERHD</sequence>
<keyword evidence="6 10" id="KW-0560">Oxidoreductase</keyword>
<dbReference type="Proteomes" id="UP000007077">
    <property type="component" value="Chromosome"/>
</dbReference>
<dbReference type="Gene3D" id="3.40.50.970">
    <property type="match status" value="2"/>
</dbReference>
<feature type="binding site" evidence="13">
    <location>
        <position position="751"/>
    </location>
    <ligand>
        <name>[4Fe-4S] cluster</name>
        <dbReference type="ChEBI" id="CHEBI:49883"/>
        <label>2</label>
    </ligand>
</feature>
<dbReference type="Pfam" id="PF01855">
    <property type="entry name" value="POR_N"/>
    <property type="match status" value="1"/>
</dbReference>
<feature type="binding site" evidence="11">
    <location>
        <begin position="1004"/>
        <end position="1009"/>
    </location>
    <ligand>
        <name>thiamine diphosphate</name>
        <dbReference type="ChEBI" id="CHEBI:58937"/>
    </ligand>
</feature>
<dbReference type="CDD" id="cd07034">
    <property type="entry name" value="TPP_PYR_PFOR_IOR-alpha_like"/>
    <property type="match status" value="1"/>
</dbReference>
<comment type="function">
    <text evidence="10">Oxidoreductase required for the transfer of electrons from pyruvate to flavodoxin.</text>
</comment>
<feature type="binding site" evidence="11">
    <location>
        <position position="829"/>
    </location>
    <ligand>
        <name>thiamine diphosphate</name>
        <dbReference type="ChEBI" id="CHEBI:58937"/>
    </ligand>
</feature>
<feature type="binding site" evidence="13">
    <location>
        <position position="757"/>
    </location>
    <ligand>
        <name>[4Fe-4S] cluster</name>
        <dbReference type="ChEBI" id="CHEBI:49883"/>
        <label>2</label>
    </ligand>
</feature>
<feature type="site" description="Important for catalytic activity" evidence="12">
    <location>
        <position position="64"/>
    </location>
</feature>
<dbReference type="GO" id="GO:0006979">
    <property type="term" value="P:response to oxidative stress"/>
    <property type="evidence" value="ECO:0007669"/>
    <property type="project" value="TreeGrafter"/>
</dbReference>
<feature type="binding site" evidence="13">
    <location>
        <position position="827"/>
    </location>
    <ligand>
        <name>[4Fe-4S] cluster</name>
        <dbReference type="ChEBI" id="CHEBI:49883"/>
        <label>3</label>
    </ligand>
</feature>
<keyword evidence="5 10" id="KW-0249">Electron transport</keyword>
<dbReference type="FunFam" id="3.40.50.920:FF:000007">
    <property type="entry name" value="Pyruvate:ferredoxin (Flavodoxin) oxidoreductase"/>
    <property type="match status" value="1"/>
</dbReference>
<dbReference type="Pfam" id="PF01558">
    <property type="entry name" value="POR"/>
    <property type="match status" value="1"/>
</dbReference>
<feature type="domain" description="4Fe-4S ferredoxin-type" evidence="14">
    <location>
        <begin position="685"/>
        <end position="714"/>
    </location>
</feature>
<keyword evidence="8 13" id="KW-0411">Iron-sulfur</keyword>
<evidence type="ECO:0000313" key="15">
    <source>
        <dbReference type="EMBL" id="ADP99156.1"/>
    </source>
</evidence>
<comment type="catalytic activity">
    <reaction evidence="9 10">
        <text>oxidized [flavodoxin] + pyruvate + CoA + 2 H(+) = reduced [flavodoxin] + acetyl-CoA + CO2</text>
        <dbReference type="Rhea" id="RHEA:44140"/>
        <dbReference type="Rhea" id="RHEA-COMP:10622"/>
        <dbReference type="Rhea" id="RHEA-COMP:10623"/>
        <dbReference type="ChEBI" id="CHEBI:15361"/>
        <dbReference type="ChEBI" id="CHEBI:15378"/>
        <dbReference type="ChEBI" id="CHEBI:16526"/>
        <dbReference type="ChEBI" id="CHEBI:57287"/>
        <dbReference type="ChEBI" id="CHEBI:57288"/>
        <dbReference type="ChEBI" id="CHEBI:57618"/>
        <dbReference type="ChEBI" id="CHEBI:58210"/>
    </reaction>
</comment>
<dbReference type="eggNOG" id="COG1143">
    <property type="taxonomic scope" value="Bacteria"/>
</dbReference>
<evidence type="ECO:0000256" key="1">
    <source>
        <dbReference type="ARBA" id="ARBA00009032"/>
    </source>
</evidence>
<dbReference type="Gene3D" id="3.30.70.20">
    <property type="match status" value="1"/>
</dbReference>
<feature type="binding site" evidence="13">
    <location>
        <position position="754"/>
    </location>
    <ligand>
        <name>[4Fe-4S] cluster</name>
        <dbReference type="ChEBI" id="CHEBI:49883"/>
        <label>2</label>
    </ligand>
</feature>
<keyword evidence="2 10" id="KW-0813">Transport</keyword>
<gene>
    <name evidence="15" type="ordered locus">HP15_3392</name>
</gene>
<feature type="binding site" evidence="11">
    <location>
        <position position="852"/>
    </location>
    <ligand>
        <name>thiamine diphosphate</name>
        <dbReference type="ChEBI" id="CHEBI:58937"/>
    </ligand>
</feature>
<dbReference type="SUPFAM" id="SSF52922">
    <property type="entry name" value="TK C-terminal domain-like"/>
    <property type="match status" value="1"/>
</dbReference>
<feature type="binding site" evidence="11">
    <location>
        <begin position="975"/>
        <end position="978"/>
    </location>
    <ligand>
        <name>thiamine diphosphate</name>
        <dbReference type="ChEBI" id="CHEBI:58937"/>
    </ligand>
</feature>
<keyword evidence="3 13" id="KW-0004">4Fe-4S</keyword>
<dbReference type="PIRSF" id="PIRSF000159">
    <property type="entry name" value="NifJ"/>
    <property type="match status" value="1"/>
</dbReference>
<dbReference type="GO" id="GO:0051539">
    <property type="term" value="F:4 iron, 4 sulfur cluster binding"/>
    <property type="evidence" value="ECO:0007669"/>
    <property type="project" value="UniProtKB-KW"/>
</dbReference>
<feature type="binding site" evidence="13">
    <location>
        <position position="697"/>
    </location>
    <ligand>
        <name>[4Fe-4S] cluster</name>
        <dbReference type="ChEBI" id="CHEBI:49883"/>
        <label>1</label>
    </ligand>
</feature>
<evidence type="ECO:0000256" key="5">
    <source>
        <dbReference type="ARBA" id="ARBA00022982"/>
    </source>
</evidence>